<proteinExistence type="inferred from homology"/>
<evidence type="ECO:0000256" key="2">
    <source>
        <dbReference type="ARBA" id="ARBA00022723"/>
    </source>
</evidence>
<comment type="similarity">
    <text evidence="6">Belongs to the peptidase M48 family.</text>
</comment>
<keyword evidence="3 6" id="KW-0378">Hydrolase</keyword>
<feature type="transmembrane region" description="Helical" evidence="7">
    <location>
        <begin position="282"/>
        <end position="307"/>
    </location>
</feature>
<evidence type="ECO:0000256" key="3">
    <source>
        <dbReference type="ARBA" id="ARBA00022801"/>
    </source>
</evidence>
<feature type="transmembrane region" description="Helical" evidence="7">
    <location>
        <begin position="35"/>
        <end position="57"/>
    </location>
</feature>
<accession>A0ABT4UE18</accession>
<dbReference type="Proteomes" id="UP001527866">
    <property type="component" value="Unassembled WGS sequence"/>
</dbReference>
<feature type="domain" description="Peptidase M48" evidence="8">
    <location>
        <begin position="121"/>
        <end position="201"/>
    </location>
</feature>
<dbReference type="InterPro" id="IPR052173">
    <property type="entry name" value="Beta-lactam_resp_regulator"/>
</dbReference>
<dbReference type="CDD" id="cd07326">
    <property type="entry name" value="M56_BlaR1_MecR1_like"/>
    <property type="match status" value="1"/>
</dbReference>
<dbReference type="RefSeq" id="WP_270690882.1">
    <property type="nucleotide sequence ID" value="NZ_JAQFWQ010000187.1"/>
</dbReference>
<name>A0ABT4UE18_9ACTN</name>
<keyword evidence="1 6" id="KW-0645">Protease</keyword>
<keyword evidence="7" id="KW-1133">Transmembrane helix</keyword>
<keyword evidence="4 6" id="KW-0862">Zinc</keyword>
<evidence type="ECO:0000256" key="6">
    <source>
        <dbReference type="RuleBase" id="RU003983"/>
    </source>
</evidence>
<dbReference type="PANTHER" id="PTHR34978">
    <property type="entry name" value="POSSIBLE SENSOR-TRANSDUCER PROTEIN BLAR"/>
    <property type="match status" value="1"/>
</dbReference>
<evidence type="ECO:0000313" key="9">
    <source>
        <dbReference type="EMBL" id="MDA2815229.1"/>
    </source>
</evidence>
<dbReference type="PANTHER" id="PTHR34978:SF3">
    <property type="entry name" value="SLR0241 PROTEIN"/>
    <property type="match status" value="1"/>
</dbReference>
<evidence type="ECO:0000259" key="8">
    <source>
        <dbReference type="Pfam" id="PF01435"/>
    </source>
</evidence>
<comment type="caution">
    <text evidence="9">The sequence shown here is derived from an EMBL/GenBank/DDBJ whole genome shotgun (WGS) entry which is preliminary data.</text>
</comment>
<evidence type="ECO:0000256" key="5">
    <source>
        <dbReference type="ARBA" id="ARBA00023049"/>
    </source>
</evidence>
<evidence type="ECO:0000256" key="7">
    <source>
        <dbReference type="SAM" id="Phobius"/>
    </source>
</evidence>
<comment type="cofactor">
    <cofactor evidence="6">
        <name>Zn(2+)</name>
        <dbReference type="ChEBI" id="CHEBI:29105"/>
    </cofactor>
    <text evidence="6">Binds 1 zinc ion per subunit.</text>
</comment>
<dbReference type="EMBL" id="JAQFWQ010000187">
    <property type="protein sequence ID" value="MDA2815229.1"/>
    <property type="molecule type" value="Genomic_DNA"/>
</dbReference>
<organism evidence="9 10">
    <name type="scientific">Nocardiopsis endophytica</name>
    <dbReference type="NCBI Taxonomy" id="3018445"/>
    <lineage>
        <taxon>Bacteria</taxon>
        <taxon>Bacillati</taxon>
        <taxon>Actinomycetota</taxon>
        <taxon>Actinomycetes</taxon>
        <taxon>Streptosporangiales</taxon>
        <taxon>Nocardiopsidaceae</taxon>
        <taxon>Nocardiopsis</taxon>
    </lineage>
</organism>
<gene>
    <name evidence="9" type="ORF">O4J56_31595</name>
</gene>
<keyword evidence="10" id="KW-1185">Reference proteome</keyword>
<dbReference type="InterPro" id="IPR001915">
    <property type="entry name" value="Peptidase_M48"/>
</dbReference>
<feature type="transmembrane region" description="Helical" evidence="7">
    <location>
        <begin position="89"/>
        <end position="115"/>
    </location>
</feature>
<sequence>MTVALVLLGYGLAVTAAGPAVVRRSRWVERAPRLGIAAWQSLSLAAVASVVLGGLALSVPGVRLDGTVSGFLDACLAALRARYATPGGAAVGVAGLGLALLVGARSTWAIGRTLARAGNARRRHREALRLLGREDRETGAVVVEHALPAVYCLPGVRGRIVLTSGALAALTPGQLRAVLAHERAHLRGRHDLVAAAAVGLAAAFPRVALFRVARDEIVRLLELAADDAATRATHRLVAAEALLNVADRQVPAGALAAGGPGTGHRVRRLIAGASPLGRARGLLAGALAAVPVAVPLALAAAPAVALAGSACCTAPASVAHAPTEVCARMEDPHDCLTMSL</sequence>
<keyword evidence="2" id="KW-0479">Metal-binding</keyword>
<protein>
    <submittedName>
        <fullName evidence="9">M56 family metallopeptidase</fullName>
    </submittedName>
</protein>
<keyword evidence="5 6" id="KW-0482">Metalloprotease</keyword>
<keyword evidence="7" id="KW-0472">Membrane</keyword>
<evidence type="ECO:0000256" key="1">
    <source>
        <dbReference type="ARBA" id="ARBA00022670"/>
    </source>
</evidence>
<dbReference type="Gene3D" id="3.30.2010.10">
    <property type="entry name" value="Metalloproteases ('zincins'), catalytic domain"/>
    <property type="match status" value="1"/>
</dbReference>
<evidence type="ECO:0000313" key="10">
    <source>
        <dbReference type="Proteomes" id="UP001527866"/>
    </source>
</evidence>
<reference evidence="9 10" key="1">
    <citation type="submission" date="2023-01" db="EMBL/GenBank/DDBJ databases">
        <title>Draft genome sequence of Nocardiopsis sp. RSe5-2 isolated from halophytes.</title>
        <authorList>
            <person name="Duangmal K."/>
            <person name="Chantavorakit T."/>
        </authorList>
    </citation>
    <scope>NUCLEOTIDE SEQUENCE [LARGE SCALE GENOMIC DNA]</scope>
    <source>
        <strain evidence="9 10">RSe5-2</strain>
    </source>
</reference>
<evidence type="ECO:0000256" key="4">
    <source>
        <dbReference type="ARBA" id="ARBA00022833"/>
    </source>
</evidence>
<dbReference type="Pfam" id="PF01435">
    <property type="entry name" value="Peptidase_M48"/>
    <property type="match status" value="1"/>
</dbReference>
<keyword evidence="7" id="KW-0812">Transmembrane</keyword>